<evidence type="ECO:0000313" key="2">
    <source>
        <dbReference type="Proteomes" id="UP001059934"/>
    </source>
</evidence>
<sequence length="61" mass="6893">MQRKDLESNNRVVISAAELEKQFDAGLGNFKVLLNKVDSTEREELFELLETAIKEIAAAKK</sequence>
<dbReference type="Proteomes" id="UP001059934">
    <property type="component" value="Chromosome"/>
</dbReference>
<accession>A0ABY5TPB0</accession>
<organism evidence="1 2">
    <name type="scientific">SAR92 clade bacterium H455</name>
    <dbReference type="NCBI Taxonomy" id="2974818"/>
    <lineage>
        <taxon>Bacteria</taxon>
        <taxon>Pseudomonadati</taxon>
        <taxon>Pseudomonadota</taxon>
        <taxon>Gammaproteobacteria</taxon>
        <taxon>Cellvibrionales</taxon>
        <taxon>Porticoccaceae</taxon>
        <taxon>SAR92 clade</taxon>
    </lineage>
</organism>
<gene>
    <name evidence="1" type="ORF">NYF23_10430</name>
</gene>
<reference evidence="1" key="1">
    <citation type="submission" date="2022-08" db="EMBL/GenBank/DDBJ databases">
        <title>Catabolic pathway analysis in culturable SAR92 clade bacteria reveals their overlooked roles in DMSP degradation in coastal seas.</title>
        <authorList>
            <person name="He X."/>
            <person name="Zhang X."/>
            <person name="Zhang Y."/>
        </authorList>
    </citation>
    <scope>NUCLEOTIDE SEQUENCE</scope>
    <source>
        <strain evidence="1">H455</strain>
    </source>
</reference>
<protein>
    <recommendedName>
        <fullName evidence="3">Transcriptional regulator</fullName>
    </recommendedName>
</protein>
<dbReference type="EMBL" id="CP103416">
    <property type="protein sequence ID" value="UVW34426.1"/>
    <property type="molecule type" value="Genomic_DNA"/>
</dbReference>
<keyword evidence="2" id="KW-1185">Reference proteome</keyword>
<evidence type="ECO:0008006" key="3">
    <source>
        <dbReference type="Google" id="ProtNLM"/>
    </source>
</evidence>
<evidence type="ECO:0000313" key="1">
    <source>
        <dbReference type="EMBL" id="UVW34426.1"/>
    </source>
</evidence>
<proteinExistence type="predicted"/>
<name>A0ABY5TPB0_9GAMM</name>